<gene>
    <name evidence="6" type="ORF">g.11592</name>
    <name evidence="7" type="ORF">g.11594</name>
</gene>
<dbReference type="EMBL" id="GEDC01003537">
    <property type="protein sequence ID" value="JAS33761.1"/>
    <property type="molecule type" value="Transcribed_RNA"/>
</dbReference>
<keyword evidence="3" id="KW-0648">Protein biosynthesis</keyword>
<feature type="compositionally biased region" description="Polar residues" evidence="4">
    <location>
        <begin position="255"/>
        <end position="268"/>
    </location>
</feature>
<protein>
    <recommendedName>
        <fullName evidence="5">MI domain-containing protein</fullName>
    </recommendedName>
</protein>
<feature type="region of interest" description="Disordered" evidence="4">
    <location>
        <begin position="255"/>
        <end position="274"/>
    </location>
</feature>
<evidence type="ECO:0000256" key="2">
    <source>
        <dbReference type="ARBA" id="ARBA00022540"/>
    </source>
</evidence>
<dbReference type="Pfam" id="PF02854">
    <property type="entry name" value="MIF4G"/>
    <property type="match status" value="1"/>
</dbReference>
<accession>A0A1B6DC85</accession>
<dbReference type="PANTHER" id="PTHR23253">
    <property type="entry name" value="EUKARYOTIC TRANSLATION INITIATION FACTOR 4 GAMMA"/>
    <property type="match status" value="1"/>
</dbReference>
<evidence type="ECO:0000256" key="4">
    <source>
        <dbReference type="SAM" id="MobiDB-lite"/>
    </source>
</evidence>
<dbReference type="InterPro" id="IPR003891">
    <property type="entry name" value="Initiation_fac_eIF4g_MI"/>
</dbReference>
<comment type="similarity">
    <text evidence="1">Belongs to the eukaryotic initiation factor 4G family.</text>
</comment>
<dbReference type="GO" id="GO:0003729">
    <property type="term" value="F:mRNA binding"/>
    <property type="evidence" value="ECO:0007669"/>
    <property type="project" value="TreeGrafter"/>
</dbReference>
<dbReference type="Gene3D" id="1.25.40.180">
    <property type="match status" value="2"/>
</dbReference>
<dbReference type="SUPFAM" id="SSF48371">
    <property type="entry name" value="ARM repeat"/>
    <property type="match status" value="2"/>
</dbReference>
<reference evidence="6" key="1">
    <citation type="submission" date="2015-12" db="EMBL/GenBank/DDBJ databases">
        <title>De novo transcriptome assembly of four potential Pierce s Disease insect vectors from Arizona vineyards.</title>
        <authorList>
            <person name="Tassone E.E."/>
        </authorList>
    </citation>
    <scope>NUCLEOTIDE SEQUENCE</scope>
</reference>
<dbReference type="AlphaFoldDB" id="A0A1B6DC85"/>
<keyword evidence="2" id="KW-0396">Initiation factor</keyword>
<evidence type="ECO:0000256" key="3">
    <source>
        <dbReference type="ARBA" id="ARBA00022917"/>
    </source>
</evidence>
<dbReference type="PROSITE" id="PS51366">
    <property type="entry name" value="MI"/>
    <property type="match status" value="1"/>
</dbReference>
<dbReference type="GO" id="GO:0003743">
    <property type="term" value="F:translation initiation factor activity"/>
    <property type="evidence" value="ECO:0007669"/>
    <property type="project" value="UniProtKB-KW"/>
</dbReference>
<dbReference type="PANTHER" id="PTHR23253:SF9">
    <property type="entry name" value="EUKARYOTIC TRANSLATION INITIATION FACTOR 4 GAMMA 2"/>
    <property type="match status" value="1"/>
</dbReference>
<name>A0A1B6DC85_9HEMI</name>
<dbReference type="GO" id="GO:0016281">
    <property type="term" value="C:eukaryotic translation initiation factor 4F complex"/>
    <property type="evidence" value="ECO:0007669"/>
    <property type="project" value="TreeGrafter"/>
</dbReference>
<dbReference type="InterPro" id="IPR003890">
    <property type="entry name" value="MIF4G-like_typ-3"/>
</dbReference>
<organism evidence="6">
    <name type="scientific">Clastoptera arizonana</name>
    <name type="common">Arizona spittle bug</name>
    <dbReference type="NCBI Taxonomy" id="38151"/>
    <lineage>
        <taxon>Eukaryota</taxon>
        <taxon>Metazoa</taxon>
        <taxon>Ecdysozoa</taxon>
        <taxon>Arthropoda</taxon>
        <taxon>Hexapoda</taxon>
        <taxon>Insecta</taxon>
        <taxon>Pterygota</taxon>
        <taxon>Neoptera</taxon>
        <taxon>Paraneoptera</taxon>
        <taxon>Hemiptera</taxon>
        <taxon>Auchenorrhyncha</taxon>
        <taxon>Cercopoidea</taxon>
        <taxon>Clastopteridae</taxon>
        <taxon>Clastoptera</taxon>
    </lineage>
</organism>
<evidence type="ECO:0000256" key="1">
    <source>
        <dbReference type="ARBA" id="ARBA00005775"/>
    </source>
</evidence>
<dbReference type="InterPro" id="IPR016024">
    <property type="entry name" value="ARM-type_fold"/>
</dbReference>
<proteinExistence type="inferred from homology"/>
<dbReference type="EMBL" id="GEDC01014022">
    <property type="protein sequence ID" value="JAS23276.1"/>
    <property type="molecule type" value="Transcribed_RNA"/>
</dbReference>
<dbReference type="Pfam" id="PF02847">
    <property type="entry name" value="MA3"/>
    <property type="match status" value="1"/>
</dbReference>
<dbReference type="SMART" id="SM00543">
    <property type="entry name" value="MIF4G"/>
    <property type="match status" value="1"/>
</dbReference>
<evidence type="ECO:0000259" key="5">
    <source>
        <dbReference type="PROSITE" id="PS51366"/>
    </source>
</evidence>
<evidence type="ECO:0000313" key="6">
    <source>
        <dbReference type="EMBL" id="JAS23276.1"/>
    </source>
</evidence>
<feature type="non-terminal residue" evidence="6">
    <location>
        <position position="568"/>
    </location>
</feature>
<evidence type="ECO:0000313" key="7">
    <source>
        <dbReference type="EMBL" id="JAS33761.1"/>
    </source>
</evidence>
<feature type="domain" description="MI" evidence="5">
    <location>
        <begin position="379"/>
        <end position="502"/>
    </location>
</feature>
<sequence length="568" mass="65182">MYAQLCKRLTEEAPNFELTGPCTFRIHLLSQCRAEFENRSKAQEAFANDANLLPEDEERRQIAKRKMLGNIKFIGELGKLEILADPILHKCIQQLLDRRNRGKDMAEDLECLCQIMKTCGRILDNDKGQKLVEQYFDRMDVLSKNTDLPLRIRFMLRDVIELRRDKWVPRKATNNEGPMPINQICEEENSRGGLFGMGMERSMGNLNLRGGNSRDFQELLFRRQLKTRNDIDDFIGVGISSFPVPAPAHHDKFNSFSNGYQSGFRQSGRQNHQNQQQFYQQNRYNNQHNNTNTNTGSKELAPRFKRQLVQTVTQEEVSLRPAANSMVFKPPNTKPQLPIQPVNHHLVPHAVKEAVVVIKPASADKIKPNKKDKGPSKEEILKKISSMTEELMKERNIENTISSYKEHKVPDRLVPEALLTIFCQTFDKNDSDRELALSFVFTLKKENIITNNQFIECFRSLVKSMADRETTVPKIYSYVAGFGAEAVVAGLMSLSDIAELTENGAYYPLFMLTLQNLSKSMGRAELTLLFNNSKVNLLNTLPEADRTKDRMSEILEDRNLTYLFPLLR</sequence>